<feature type="compositionally biased region" description="Low complexity" evidence="1">
    <location>
        <begin position="484"/>
        <end position="502"/>
    </location>
</feature>
<protein>
    <submittedName>
        <fullName evidence="2">Uncharacterized protein</fullName>
    </submittedName>
</protein>
<dbReference type="OrthoDB" id="286294at2759"/>
<dbReference type="EMBL" id="CAJJDN010000108">
    <property type="protein sequence ID" value="CAD8115484.1"/>
    <property type="molecule type" value="Genomic_DNA"/>
</dbReference>
<sequence length="544" mass="62610">MKILIVNGYGKCMKGFRSSEHYKQIIKEVLTGKKEMIDTELEFFFADRDSIDDFLYEIDSSFVRVECGKMFDSIDLIFFEGDANLRPWSPNAYKFLILLRMCMRSNKILFASSFAMQGLVFLIASNVECQFSVINGLNGGQLGDLSKIKKPLNDIRMNDFFLDNVTGDLYSFNYDTGEWVSKGNAGLHSRRSAEEFKTIGKYIVKAPQYKVSRMKEIDQLYVSKENEIVCSLRKNSMHNYLFIGLPFEFVVPFKNSWDVHPFNFVNPKKTFQTMADCEKGPLVISVSDNIVATQFSIRSKYKETVQIMRNFMGYQLTKLCSGRAQTIPIEIASVKQNDNAMDIFLEQLSRSKYHNQKTIKFNVITEFHHAGFAAKKSNQLDVVVNNAIGKRKFKQTIQKLNPKELEKLLDQNSSLQNQHFQNDQDRQPSIHSAQPHFNNEEQPYIFNKTGVEIIQFLHPTIDKSILPDPKPLWVPGYLSQSKLQKSQLQQKQNTTTGTGEEGLSTPFLTEQKLISTSKIPRTASQPHFRVIQKDKWITNKNFKV</sequence>
<organism evidence="2 3">
    <name type="scientific">Paramecium sonneborni</name>
    <dbReference type="NCBI Taxonomy" id="65129"/>
    <lineage>
        <taxon>Eukaryota</taxon>
        <taxon>Sar</taxon>
        <taxon>Alveolata</taxon>
        <taxon>Ciliophora</taxon>
        <taxon>Intramacronucleata</taxon>
        <taxon>Oligohymenophorea</taxon>
        <taxon>Peniculida</taxon>
        <taxon>Parameciidae</taxon>
        <taxon>Paramecium</taxon>
    </lineage>
</organism>
<dbReference type="Proteomes" id="UP000692954">
    <property type="component" value="Unassembled WGS sequence"/>
</dbReference>
<evidence type="ECO:0000313" key="3">
    <source>
        <dbReference type="Proteomes" id="UP000692954"/>
    </source>
</evidence>
<accession>A0A8S1QJX8</accession>
<comment type="caution">
    <text evidence="2">The sequence shown here is derived from an EMBL/GenBank/DDBJ whole genome shotgun (WGS) entry which is preliminary data.</text>
</comment>
<name>A0A8S1QJX8_9CILI</name>
<gene>
    <name evidence="2" type="ORF">PSON_ATCC_30995.1.T1080139</name>
</gene>
<feature type="region of interest" description="Disordered" evidence="1">
    <location>
        <begin position="484"/>
        <end position="506"/>
    </location>
</feature>
<reference evidence="2" key="1">
    <citation type="submission" date="2021-01" db="EMBL/GenBank/DDBJ databases">
        <authorList>
            <consortium name="Genoscope - CEA"/>
            <person name="William W."/>
        </authorList>
    </citation>
    <scope>NUCLEOTIDE SEQUENCE</scope>
</reference>
<proteinExistence type="predicted"/>
<evidence type="ECO:0000313" key="2">
    <source>
        <dbReference type="EMBL" id="CAD8115484.1"/>
    </source>
</evidence>
<evidence type="ECO:0000256" key="1">
    <source>
        <dbReference type="SAM" id="MobiDB-lite"/>
    </source>
</evidence>
<keyword evidence="3" id="KW-1185">Reference proteome</keyword>
<dbReference type="AlphaFoldDB" id="A0A8S1QJX8"/>